<comment type="caution">
    <text evidence="1">The sequence shown here is derived from an EMBL/GenBank/DDBJ whole genome shotgun (WGS) entry which is preliminary data.</text>
</comment>
<evidence type="ECO:0000313" key="2">
    <source>
        <dbReference type="Proteomes" id="UP000679220"/>
    </source>
</evidence>
<dbReference type="RefSeq" id="WP_212188338.1">
    <property type="nucleotide sequence ID" value="NZ_JAGTAR010000002.1"/>
</dbReference>
<proteinExistence type="predicted"/>
<dbReference type="EMBL" id="JAGTAR010000002">
    <property type="protein sequence ID" value="MBR8534434.1"/>
    <property type="molecule type" value="Genomic_DNA"/>
</dbReference>
<accession>A0A941IWI4</accession>
<name>A0A941IWI4_9BACT</name>
<dbReference type="AlphaFoldDB" id="A0A941IWI4"/>
<reference evidence="1" key="1">
    <citation type="journal article" date="2018" name="Int. J. Syst. Evol. Microbiol.">
        <title>Carboxylicivirga sediminis sp. nov., isolated from coastal sediment.</title>
        <authorList>
            <person name="Wang F.Q."/>
            <person name="Ren L.H."/>
            <person name="Zou R.J."/>
            <person name="Sun Y.Z."/>
            <person name="Liu X.J."/>
            <person name="Jiang F."/>
            <person name="Liu L.J."/>
        </authorList>
    </citation>
    <scope>NUCLEOTIDE SEQUENCE</scope>
    <source>
        <strain evidence="1">JR1</strain>
    </source>
</reference>
<keyword evidence="2" id="KW-1185">Reference proteome</keyword>
<organism evidence="1 2">
    <name type="scientific">Carboxylicivirga sediminis</name>
    <dbReference type="NCBI Taxonomy" id="2006564"/>
    <lineage>
        <taxon>Bacteria</taxon>
        <taxon>Pseudomonadati</taxon>
        <taxon>Bacteroidota</taxon>
        <taxon>Bacteroidia</taxon>
        <taxon>Marinilabiliales</taxon>
        <taxon>Marinilabiliaceae</taxon>
        <taxon>Carboxylicivirga</taxon>
    </lineage>
</organism>
<reference evidence="1" key="2">
    <citation type="submission" date="2021-04" db="EMBL/GenBank/DDBJ databases">
        <authorList>
            <person name="Zhang T."/>
            <person name="Zhang Y."/>
            <person name="Lu D."/>
            <person name="Zuo D."/>
            <person name="Du Z."/>
        </authorList>
    </citation>
    <scope>NUCLEOTIDE SEQUENCE</scope>
    <source>
        <strain evidence="1">JR1</strain>
    </source>
</reference>
<protein>
    <submittedName>
        <fullName evidence="1">Uncharacterized protein</fullName>
    </submittedName>
</protein>
<dbReference type="Proteomes" id="UP000679220">
    <property type="component" value="Unassembled WGS sequence"/>
</dbReference>
<evidence type="ECO:0000313" key="1">
    <source>
        <dbReference type="EMBL" id="MBR8534434.1"/>
    </source>
</evidence>
<sequence>MNEKIKEAVYVALCGAAFYQAAKYLKTDAPVALVIGTAVGQILATPLTRSNEKGNTY</sequence>
<gene>
    <name evidence="1" type="ORF">KDU71_02595</name>
</gene>